<dbReference type="EMBL" id="JACHOP010000048">
    <property type="protein sequence ID" value="MBB5760382.1"/>
    <property type="molecule type" value="Genomic_DNA"/>
</dbReference>
<proteinExistence type="predicted"/>
<comment type="caution">
    <text evidence="1">The sequence shown here is derived from an EMBL/GenBank/DDBJ whole genome shotgun (WGS) entry which is preliminary data.</text>
</comment>
<gene>
    <name evidence="1" type="ORF">HNR00_005132</name>
</gene>
<reference evidence="1 2" key="1">
    <citation type="submission" date="2020-08" db="EMBL/GenBank/DDBJ databases">
        <title>Genomic Encyclopedia of Type Strains, Phase IV (KMG-IV): sequencing the most valuable type-strain genomes for metagenomic binning, comparative biology and taxonomic classification.</title>
        <authorList>
            <person name="Goeker M."/>
        </authorList>
    </citation>
    <scope>NUCLEOTIDE SEQUENCE [LARGE SCALE GENOMIC DNA]</scope>
    <source>
        <strain evidence="1 2">DSM 2163</strain>
    </source>
</reference>
<dbReference type="RefSeq" id="WP_183574291.1">
    <property type="nucleotide sequence ID" value="NZ_JACHOP010000048.1"/>
</dbReference>
<evidence type="ECO:0000313" key="1">
    <source>
        <dbReference type="EMBL" id="MBB5760382.1"/>
    </source>
</evidence>
<dbReference type="Proteomes" id="UP000583454">
    <property type="component" value="Unassembled WGS sequence"/>
</dbReference>
<protein>
    <submittedName>
        <fullName evidence="1">Uncharacterized protein</fullName>
    </submittedName>
</protein>
<sequence>MSVSGLAAFGHEAEQDTRVKVSKVKRRSFWSGVLQGLSGPALLGSKPEAINKFVEVRGNSVRVKIPNRTKHVHVFKTEREAAAMARAIAAATDTVLKRKNLVVGTQVVKRLDREGKLRELSRLTVQRRAHDAPSK</sequence>
<name>A0A840ZQ22_9HYPH</name>
<organism evidence="1 2">
    <name type="scientific">Methylorubrum rhodinum</name>
    <dbReference type="NCBI Taxonomy" id="29428"/>
    <lineage>
        <taxon>Bacteria</taxon>
        <taxon>Pseudomonadati</taxon>
        <taxon>Pseudomonadota</taxon>
        <taxon>Alphaproteobacteria</taxon>
        <taxon>Hyphomicrobiales</taxon>
        <taxon>Methylobacteriaceae</taxon>
        <taxon>Methylorubrum</taxon>
    </lineage>
</organism>
<dbReference type="AlphaFoldDB" id="A0A840ZQ22"/>
<accession>A0A840ZQ22</accession>
<evidence type="ECO:0000313" key="2">
    <source>
        <dbReference type="Proteomes" id="UP000583454"/>
    </source>
</evidence>
<keyword evidence="2" id="KW-1185">Reference proteome</keyword>